<evidence type="ECO:0000256" key="3">
    <source>
        <dbReference type="SAM" id="MobiDB-lite"/>
    </source>
</evidence>
<proteinExistence type="predicted"/>
<sequence>MAYSILLRANMGGLKKRDKKRKSKKSKRAQGRAPDVFFHQLTAELLFFLWFLLLATKLGFWFPYKNFPCEMRVILDGRRAAVFTG</sequence>
<dbReference type="GO" id="GO:0008312">
    <property type="term" value="F:7S RNA binding"/>
    <property type="evidence" value="ECO:0007669"/>
    <property type="project" value="InterPro"/>
</dbReference>
<evidence type="ECO:0000313" key="5">
    <source>
        <dbReference type="Proteomes" id="UP000269945"/>
    </source>
</evidence>
<dbReference type="Gene3D" id="3.30.720.10">
    <property type="entry name" value="Signal recognition particle alu RNA binding heterodimer, srp9/1"/>
    <property type="match status" value="1"/>
</dbReference>
<dbReference type="Proteomes" id="UP000269945">
    <property type="component" value="Unassembled WGS sequence"/>
</dbReference>
<evidence type="ECO:0000313" key="4">
    <source>
        <dbReference type="EMBL" id="VCX42539.1"/>
    </source>
</evidence>
<keyword evidence="5" id="KW-1185">Reference proteome</keyword>
<comment type="function">
    <text evidence="2">Component of the signal recognition particle (SRP) complex, a ribonucleoprotein complex that mediates the cotranslational targeting of secretory and membrane proteins to the endoplasmic reticulum (ER). SRP9 together with SRP14 and the Alu portion of the SRP RNA, constitutes the elongation arrest domain of SRP. The complex of SRP9 and SRP14 is required for SRP RNA binding.</text>
</comment>
<reference evidence="4 5" key="1">
    <citation type="submission" date="2018-10" db="EMBL/GenBank/DDBJ databases">
        <authorList>
            <person name="Ekblom R."/>
            <person name="Jareborg N."/>
        </authorList>
    </citation>
    <scope>NUCLEOTIDE SEQUENCE [LARGE SCALE GENOMIC DNA]</scope>
    <source>
        <tissue evidence="4">Muscle</tissue>
    </source>
</reference>
<keyword evidence="1" id="KW-0687">Ribonucleoprotein</keyword>
<feature type="compositionally biased region" description="Basic residues" evidence="3">
    <location>
        <begin position="14"/>
        <end position="30"/>
    </location>
</feature>
<name>A0A9X9MCY6_GULGU</name>
<dbReference type="GO" id="GO:0005786">
    <property type="term" value="C:signal recognition particle, endoplasmic reticulum targeting"/>
    <property type="evidence" value="ECO:0007669"/>
    <property type="project" value="UniProtKB-KW"/>
</dbReference>
<dbReference type="EMBL" id="CYRY02046752">
    <property type="protein sequence ID" value="VCX42539.1"/>
    <property type="molecule type" value="Genomic_DNA"/>
</dbReference>
<comment type="caution">
    <text evidence="4">The sequence shown here is derived from an EMBL/GenBank/DDBJ whole genome shotgun (WGS) entry which is preliminary data.</text>
</comment>
<dbReference type="GO" id="GO:0006614">
    <property type="term" value="P:SRP-dependent cotranslational protein targeting to membrane"/>
    <property type="evidence" value="ECO:0007669"/>
    <property type="project" value="InterPro"/>
</dbReference>
<evidence type="ECO:0000256" key="2">
    <source>
        <dbReference type="ARBA" id="ARBA00045462"/>
    </source>
</evidence>
<feature type="region of interest" description="Disordered" evidence="3">
    <location>
        <begin position="9"/>
        <end position="31"/>
    </location>
</feature>
<protein>
    <submittedName>
        <fullName evidence="4">Uncharacterized protein</fullName>
    </submittedName>
</protein>
<dbReference type="AlphaFoldDB" id="A0A9X9MCY6"/>
<gene>
    <name evidence="4" type="ORF">BN2614_LOCUS2</name>
</gene>
<keyword evidence="1" id="KW-0733">Signal recognition particle</keyword>
<organism evidence="4 5">
    <name type="scientific">Gulo gulo</name>
    <name type="common">Wolverine</name>
    <name type="synonym">Gluton</name>
    <dbReference type="NCBI Taxonomy" id="48420"/>
    <lineage>
        <taxon>Eukaryota</taxon>
        <taxon>Metazoa</taxon>
        <taxon>Chordata</taxon>
        <taxon>Craniata</taxon>
        <taxon>Vertebrata</taxon>
        <taxon>Euteleostomi</taxon>
        <taxon>Mammalia</taxon>
        <taxon>Eutheria</taxon>
        <taxon>Laurasiatheria</taxon>
        <taxon>Carnivora</taxon>
        <taxon>Caniformia</taxon>
        <taxon>Musteloidea</taxon>
        <taxon>Mustelidae</taxon>
        <taxon>Guloninae</taxon>
        <taxon>Gulo</taxon>
    </lineage>
</organism>
<evidence type="ECO:0000256" key="1">
    <source>
        <dbReference type="ARBA" id="ARBA00023135"/>
    </source>
</evidence>
<dbReference type="InterPro" id="IPR009018">
    <property type="entry name" value="Signal_recog_particle_SRP9/14"/>
</dbReference>
<accession>A0A9X9MCY6</accession>